<evidence type="ECO:0000313" key="3">
    <source>
        <dbReference type="EMBL" id="GFF13245.1"/>
    </source>
</evidence>
<evidence type="ECO:0000256" key="1">
    <source>
        <dbReference type="ARBA" id="ARBA00022737"/>
    </source>
</evidence>
<protein>
    <submittedName>
        <fullName evidence="3">Uncharacterized protein</fullName>
    </submittedName>
</protein>
<keyword evidence="4" id="KW-1185">Reference proteome</keyword>
<gene>
    <name evidence="3" type="ORF">ATEIFO6365_0002035500</name>
</gene>
<evidence type="ECO:0000256" key="2">
    <source>
        <dbReference type="ARBA" id="ARBA00023043"/>
    </source>
</evidence>
<dbReference type="PROSITE" id="PS50297">
    <property type="entry name" value="ANK_REP_REGION"/>
    <property type="match status" value="4"/>
</dbReference>
<reference evidence="3 4" key="1">
    <citation type="submission" date="2020-01" db="EMBL/GenBank/DDBJ databases">
        <title>Aspergillus terreus IFO 6365 whole genome shotgun sequence.</title>
        <authorList>
            <person name="Kanamasa S."/>
            <person name="Takahashi H."/>
        </authorList>
    </citation>
    <scope>NUCLEOTIDE SEQUENCE [LARGE SCALE GENOMIC DNA]</scope>
    <source>
        <strain evidence="3 4">IFO 6365</strain>
    </source>
</reference>
<dbReference type="OrthoDB" id="366390at2759"/>
<keyword evidence="2" id="KW-0040">ANK repeat</keyword>
<dbReference type="VEuPathDB" id="FungiDB:ATEG_02260"/>
<dbReference type="PANTHER" id="PTHR24198:SF165">
    <property type="entry name" value="ANKYRIN REPEAT-CONTAINING PROTEIN-RELATED"/>
    <property type="match status" value="1"/>
</dbReference>
<dbReference type="PANTHER" id="PTHR24198">
    <property type="entry name" value="ANKYRIN REPEAT AND PROTEIN KINASE DOMAIN-CONTAINING PROTEIN"/>
    <property type="match status" value="1"/>
</dbReference>
<organism evidence="3 4">
    <name type="scientific">Aspergillus terreus</name>
    <dbReference type="NCBI Taxonomy" id="33178"/>
    <lineage>
        <taxon>Eukaryota</taxon>
        <taxon>Fungi</taxon>
        <taxon>Dikarya</taxon>
        <taxon>Ascomycota</taxon>
        <taxon>Pezizomycotina</taxon>
        <taxon>Eurotiomycetes</taxon>
        <taxon>Eurotiomycetidae</taxon>
        <taxon>Eurotiales</taxon>
        <taxon>Aspergillaceae</taxon>
        <taxon>Aspergillus</taxon>
        <taxon>Aspergillus subgen. Circumdati</taxon>
    </lineage>
</organism>
<evidence type="ECO:0000313" key="4">
    <source>
        <dbReference type="Proteomes" id="UP000452235"/>
    </source>
</evidence>
<proteinExistence type="predicted"/>
<dbReference type="EMBL" id="BLJY01000002">
    <property type="protein sequence ID" value="GFF13245.1"/>
    <property type="molecule type" value="Genomic_DNA"/>
</dbReference>
<comment type="caution">
    <text evidence="3">The sequence shown here is derived from an EMBL/GenBank/DDBJ whole genome shotgun (WGS) entry which is preliminary data.</text>
</comment>
<dbReference type="Pfam" id="PF12796">
    <property type="entry name" value="Ank_2"/>
    <property type="match status" value="2"/>
</dbReference>
<dbReference type="PROSITE" id="PS50088">
    <property type="entry name" value="ANK_REPEAT"/>
    <property type="match status" value="4"/>
</dbReference>
<keyword evidence="1" id="KW-0677">Repeat</keyword>
<dbReference type="Proteomes" id="UP000452235">
    <property type="component" value="Unassembled WGS sequence"/>
</dbReference>
<dbReference type="Gene3D" id="1.25.40.20">
    <property type="entry name" value="Ankyrin repeat-containing domain"/>
    <property type="match status" value="3"/>
</dbReference>
<accession>A0A5M3YY55</accession>
<name>A0A5M3YY55_ASPTE</name>
<dbReference type="SMART" id="SM00248">
    <property type="entry name" value="ANK"/>
    <property type="match status" value="8"/>
</dbReference>
<dbReference type="InterPro" id="IPR002110">
    <property type="entry name" value="Ankyrin_rpt"/>
</dbReference>
<dbReference type="AlphaFoldDB" id="A0A5M3YY55"/>
<dbReference type="InterPro" id="IPR036770">
    <property type="entry name" value="Ankyrin_rpt-contain_sf"/>
</dbReference>
<dbReference type="SUPFAM" id="SSF48403">
    <property type="entry name" value="Ankyrin repeat"/>
    <property type="match status" value="2"/>
</dbReference>
<sequence>MSLLALPSEVILDIADTVPPLRDISALSRSNRHLHRLLTPYLYQQALTRNDGEIFIASLERDSYGLAQRLIREASRLQFSWTAFRARWKKYENYKTLRALEAREQNYDINQDGPFNGYELLSSAIDFRDRTCVEVLLDWKGEELASNAMAKGHDYVLRAAGCGYVEILQLLIDRGFPLDCIVHTWTPLFAAVYNGRVPAVKQLLEAGASVHQKDKKMNWTPLAWALDPGAMNRDKQCYCCRFNYFYRPDGQEEMVDLLLKHGSDANFRDREGTTLLQLANNTYSGTVVKPLLEAGADLSAQDEEVRHTVFLRACSDKDQGLVAYLLDRYRHDILSVQSHHWKGRPYGVYSPGLMHGVVSGDYELVKTMLEWRADPNIVNETGDTPLIHALRSNTADVARIARVLLRYDADPNAVNNDSETPLQLAMANKNHDVVDALLDSGVDLTSCNDTLAMTKILQVALTTGRSDIAQLLLTRSMLPEAPVATLDDPCTTFWPENPTMYGVGRRDRQIAT</sequence>